<dbReference type="Gene3D" id="3.10.560.10">
    <property type="entry name" value="Outer membrane lipoprotein wza domain like"/>
    <property type="match status" value="1"/>
</dbReference>
<dbReference type="InterPro" id="IPR054765">
    <property type="entry name" value="SLBB_dom"/>
</dbReference>
<keyword evidence="12" id="KW-0564">Palmitate</keyword>
<evidence type="ECO:0000259" key="16">
    <source>
        <dbReference type="Pfam" id="PF02563"/>
    </source>
</evidence>
<evidence type="ECO:0000256" key="2">
    <source>
        <dbReference type="ARBA" id="ARBA00009450"/>
    </source>
</evidence>
<evidence type="ECO:0000256" key="14">
    <source>
        <dbReference type="ARBA" id="ARBA00023288"/>
    </source>
</evidence>
<keyword evidence="15" id="KW-1133">Transmembrane helix</keyword>
<evidence type="ECO:0000256" key="3">
    <source>
        <dbReference type="ARBA" id="ARBA00022448"/>
    </source>
</evidence>
<evidence type="ECO:0000256" key="6">
    <source>
        <dbReference type="ARBA" id="ARBA00022692"/>
    </source>
</evidence>
<keyword evidence="14" id="KW-0449">Lipoprotein</keyword>
<comment type="subcellular location">
    <subcellularLocation>
        <location evidence="1">Cell outer membrane</location>
        <topology evidence="1">Multi-pass membrane protein</topology>
    </subcellularLocation>
</comment>
<keyword evidence="9" id="KW-0406">Ion transport</keyword>
<dbReference type="PANTHER" id="PTHR33619:SF3">
    <property type="entry name" value="POLYSACCHARIDE EXPORT PROTEIN GFCE-RELATED"/>
    <property type="match status" value="1"/>
</dbReference>
<accession>A0ABU2YFU1</accession>
<reference evidence="18 19" key="1">
    <citation type="submission" date="2023-09" db="EMBL/GenBank/DDBJ databases">
        <authorList>
            <person name="Rey-Velasco X."/>
        </authorList>
    </citation>
    <scope>NUCLEOTIDE SEQUENCE [LARGE SCALE GENOMIC DNA]</scope>
    <source>
        <strain evidence="18 19">W242</strain>
    </source>
</reference>
<dbReference type="Proteomes" id="UP001254488">
    <property type="component" value="Unassembled WGS sequence"/>
</dbReference>
<keyword evidence="5" id="KW-0762">Sugar transport</keyword>
<keyword evidence="10" id="KW-0626">Porin</keyword>
<dbReference type="PROSITE" id="PS51257">
    <property type="entry name" value="PROKAR_LIPOPROTEIN"/>
    <property type="match status" value="1"/>
</dbReference>
<sequence length="258" mass="28745">MKIIKIVSIIFLALVSSCVPRKDIAYFQNIESLAATQNKEVTSITIQPSDLLSIVVSARNIEAARPFNLLVETRPTSNDLAALNLNNFQQQPYLVSEAGTIIFPELGEIEVKDLSITQLNAKLTNLLKTYLKEPVVSIRLLNFQVSVLGEVTRPGTFPVVNERLSLPAALGLAGDLTIYGQRDNILVLREKDGKKVYKYVDITDASFINSDYYYLQQNDIVYVEPNNAQRQSSSFNRNSSIYVGIASLLVSVLVLIFR</sequence>
<keyword evidence="4" id="KW-1134">Transmembrane beta strand</keyword>
<keyword evidence="6 15" id="KW-0812">Transmembrane</keyword>
<keyword evidence="11 15" id="KW-0472">Membrane</keyword>
<evidence type="ECO:0000256" key="7">
    <source>
        <dbReference type="ARBA" id="ARBA00022729"/>
    </source>
</evidence>
<dbReference type="PANTHER" id="PTHR33619">
    <property type="entry name" value="POLYSACCHARIDE EXPORT PROTEIN GFCE-RELATED"/>
    <property type="match status" value="1"/>
</dbReference>
<evidence type="ECO:0000256" key="9">
    <source>
        <dbReference type="ARBA" id="ARBA00023065"/>
    </source>
</evidence>
<dbReference type="EMBL" id="JAVRHZ010000007">
    <property type="protein sequence ID" value="MDT0556650.1"/>
    <property type="molecule type" value="Genomic_DNA"/>
</dbReference>
<evidence type="ECO:0000256" key="11">
    <source>
        <dbReference type="ARBA" id="ARBA00023136"/>
    </source>
</evidence>
<keyword evidence="13" id="KW-0998">Cell outer membrane</keyword>
<evidence type="ECO:0000256" key="15">
    <source>
        <dbReference type="SAM" id="Phobius"/>
    </source>
</evidence>
<evidence type="ECO:0000259" key="17">
    <source>
        <dbReference type="Pfam" id="PF22461"/>
    </source>
</evidence>
<evidence type="ECO:0000313" key="18">
    <source>
        <dbReference type="EMBL" id="MDT0556650.1"/>
    </source>
</evidence>
<name>A0ABU2YFU1_9FLAO</name>
<evidence type="ECO:0000256" key="13">
    <source>
        <dbReference type="ARBA" id="ARBA00023237"/>
    </source>
</evidence>
<comment type="caution">
    <text evidence="18">The sequence shown here is derived from an EMBL/GenBank/DDBJ whole genome shotgun (WGS) entry which is preliminary data.</text>
</comment>
<keyword evidence="7" id="KW-0732">Signal</keyword>
<dbReference type="Pfam" id="PF22461">
    <property type="entry name" value="SLBB_2"/>
    <property type="match status" value="1"/>
</dbReference>
<feature type="transmembrane region" description="Helical" evidence="15">
    <location>
        <begin position="239"/>
        <end position="257"/>
    </location>
</feature>
<evidence type="ECO:0000256" key="8">
    <source>
        <dbReference type="ARBA" id="ARBA00023047"/>
    </source>
</evidence>
<evidence type="ECO:0000256" key="1">
    <source>
        <dbReference type="ARBA" id="ARBA00004571"/>
    </source>
</evidence>
<feature type="domain" description="SLBB" evidence="17">
    <location>
        <begin position="144"/>
        <end position="223"/>
    </location>
</feature>
<evidence type="ECO:0000313" key="19">
    <source>
        <dbReference type="Proteomes" id="UP001254488"/>
    </source>
</evidence>
<organism evidence="18 19">
    <name type="scientific">Patiriisocius hiemis</name>
    <dbReference type="NCBI Taxonomy" id="3075604"/>
    <lineage>
        <taxon>Bacteria</taxon>
        <taxon>Pseudomonadati</taxon>
        <taxon>Bacteroidota</taxon>
        <taxon>Flavobacteriia</taxon>
        <taxon>Flavobacteriales</taxon>
        <taxon>Flavobacteriaceae</taxon>
        <taxon>Patiriisocius</taxon>
    </lineage>
</organism>
<evidence type="ECO:0000256" key="12">
    <source>
        <dbReference type="ARBA" id="ARBA00023139"/>
    </source>
</evidence>
<proteinExistence type="inferred from homology"/>
<comment type="similarity">
    <text evidence="2">Belongs to the BexD/CtrA/VexA family.</text>
</comment>
<dbReference type="Pfam" id="PF02563">
    <property type="entry name" value="Poly_export"/>
    <property type="match status" value="1"/>
</dbReference>
<evidence type="ECO:0000256" key="5">
    <source>
        <dbReference type="ARBA" id="ARBA00022597"/>
    </source>
</evidence>
<protein>
    <submittedName>
        <fullName evidence="18">Polysaccharide biosynthesis/export family protein</fullName>
    </submittedName>
</protein>
<keyword evidence="8" id="KW-0625">Polysaccharide transport</keyword>
<dbReference type="RefSeq" id="WP_311333601.1">
    <property type="nucleotide sequence ID" value="NZ_JAVRHZ010000007.1"/>
</dbReference>
<keyword evidence="19" id="KW-1185">Reference proteome</keyword>
<evidence type="ECO:0000256" key="10">
    <source>
        <dbReference type="ARBA" id="ARBA00023114"/>
    </source>
</evidence>
<feature type="domain" description="Polysaccharide export protein N-terminal" evidence="16">
    <location>
        <begin position="42"/>
        <end position="140"/>
    </location>
</feature>
<dbReference type="InterPro" id="IPR003715">
    <property type="entry name" value="Poly_export_N"/>
</dbReference>
<evidence type="ECO:0000256" key="4">
    <source>
        <dbReference type="ARBA" id="ARBA00022452"/>
    </source>
</evidence>
<keyword evidence="3" id="KW-0813">Transport</keyword>
<gene>
    <name evidence="18" type="ORF">RM538_11570</name>
</gene>
<dbReference type="InterPro" id="IPR049712">
    <property type="entry name" value="Poly_export"/>
</dbReference>